<accession>A0A455VIC7</accession>
<evidence type="ECO:0000313" key="2">
    <source>
        <dbReference type="Proteomes" id="UP000324392"/>
    </source>
</evidence>
<dbReference type="Proteomes" id="UP000324392">
    <property type="component" value="Chromosome"/>
</dbReference>
<gene>
    <name evidence="1" type="ORF">SSYIS1_18940</name>
</gene>
<protein>
    <submittedName>
        <fullName evidence="1">Uncharacterized protein</fullName>
    </submittedName>
</protein>
<reference evidence="1 2" key="1">
    <citation type="submission" date="2019-03" db="EMBL/GenBank/DDBJ databases">
        <title>The genome sequence of Candidatus Serratia symbiotica strain IS.</title>
        <authorList>
            <person name="Nikoh N."/>
            <person name="Koga R."/>
            <person name="Oshima K."/>
            <person name="Hattori M."/>
            <person name="Fukatsu T."/>
        </authorList>
    </citation>
    <scope>NUCLEOTIDE SEQUENCE [LARGE SCALE GENOMIC DNA]</scope>
    <source>
        <strain evidence="1 2">IS</strain>
    </source>
</reference>
<sequence length="51" mass="5876">MTFYLTLSNKVIPRAACAVEATDNKQDLTPLYPQIYGITQTFVDHWFDLQP</sequence>
<organism evidence="1 2">
    <name type="scientific">Serratia symbiotica</name>
    <dbReference type="NCBI Taxonomy" id="138074"/>
    <lineage>
        <taxon>Bacteria</taxon>
        <taxon>Pseudomonadati</taxon>
        <taxon>Pseudomonadota</taxon>
        <taxon>Gammaproteobacteria</taxon>
        <taxon>Enterobacterales</taxon>
        <taxon>Yersiniaceae</taxon>
        <taxon>Serratia</taxon>
    </lineage>
</organism>
<dbReference type="AlphaFoldDB" id="A0A455VIC7"/>
<proteinExistence type="predicted"/>
<evidence type="ECO:0000313" key="1">
    <source>
        <dbReference type="EMBL" id="BBI92254.1"/>
    </source>
</evidence>
<name>A0A455VIC7_9GAMM</name>
<dbReference type="EMBL" id="AP019531">
    <property type="protein sequence ID" value="BBI92254.1"/>
    <property type="molecule type" value="Genomic_DNA"/>
</dbReference>